<keyword evidence="3" id="KW-1185">Reference proteome</keyword>
<reference evidence="2" key="2">
    <citation type="journal article" date="2023" name="Plants (Basel)">
        <title>Annotation of the Turnera subulata (Passifloraceae) Draft Genome Reveals the S-Locus Evolved after the Divergence of Turneroideae from Passifloroideae in a Stepwise Manner.</title>
        <authorList>
            <person name="Henning P.M."/>
            <person name="Roalson E.H."/>
            <person name="Mir W."/>
            <person name="McCubbin A.G."/>
            <person name="Shore J.S."/>
        </authorList>
    </citation>
    <scope>NUCLEOTIDE SEQUENCE</scope>
    <source>
        <strain evidence="2">F60SS</strain>
    </source>
</reference>
<protein>
    <submittedName>
        <fullName evidence="2">Uncharacterized protein</fullName>
    </submittedName>
</protein>
<accession>A0A9Q0FBS8</accession>
<dbReference type="Proteomes" id="UP001141552">
    <property type="component" value="Unassembled WGS sequence"/>
</dbReference>
<evidence type="ECO:0000313" key="3">
    <source>
        <dbReference type="Proteomes" id="UP001141552"/>
    </source>
</evidence>
<dbReference type="PANTHER" id="PTHR37226">
    <property type="entry name" value="GOLGIN FAMILY A PROTEIN"/>
    <property type="match status" value="1"/>
</dbReference>
<dbReference type="OrthoDB" id="844831at2759"/>
<reference evidence="2" key="1">
    <citation type="submission" date="2022-02" db="EMBL/GenBank/DDBJ databases">
        <authorList>
            <person name="Henning P.M."/>
            <person name="McCubbin A.G."/>
            <person name="Shore J.S."/>
        </authorList>
    </citation>
    <scope>NUCLEOTIDE SEQUENCE</scope>
    <source>
        <strain evidence="2">F60SS</strain>
        <tissue evidence="2">Leaves</tissue>
    </source>
</reference>
<name>A0A9Q0FBS8_9ROSI</name>
<dbReference type="PANTHER" id="PTHR37226:SF4">
    <property type="entry name" value="GOLGIN FAMILY A PROTEIN"/>
    <property type="match status" value="1"/>
</dbReference>
<feature type="coiled-coil region" evidence="1">
    <location>
        <begin position="56"/>
        <end position="90"/>
    </location>
</feature>
<dbReference type="EMBL" id="JAKUCV010006126">
    <property type="protein sequence ID" value="KAJ4828623.1"/>
    <property type="molecule type" value="Genomic_DNA"/>
</dbReference>
<dbReference type="AlphaFoldDB" id="A0A9Q0FBS8"/>
<feature type="coiled-coil region" evidence="1">
    <location>
        <begin position="158"/>
        <end position="192"/>
    </location>
</feature>
<gene>
    <name evidence="2" type="ORF">Tsubulata_050338</name>
</gene>
<keyword evidence="1" id="KW-0175">Coiled coil</keyword>
<comment type="caution">
    <text evidence="2">The sequence shown here is derived from an EMBL/GenBank/DDBJ whole genome shotgun (WGS) entry which is preliminary data.</text>
</comment>
<proteinExistence type="predicted"/>
<sequence length="236" mass="28181">MDCFLGKKKSNRCERGARGLAEKVRLLREEIKSVMYEREEESKAYERDMMLFAFKEAEWKQERKKLKGEVKRLRKIVEEKEEKIRGMEDDLFVVKTDHQKDEQLVMASKYSFFVEQMREERLWRDEAVEKWKKLYLDIKTELDDLIQRTNPGGGLYLRAEEEDMIEELKMDLKTKEQTIEKLKARLALAEHEEYKKAREVDILRQSLKIVSSKKASSLDSTKPKWALIKHARKAQC</sequence>
<organism evidence="2 3">
    <name type="scientific">Turnera subulata</name>
    <dbReference type="NCBI Taxonomy" id="218843"/>
    <lineage>
        <taxon>Eukaryota</taxon>
        <taxon>Viridiplantae</taxon>
        <taxon>Streptophyta</taxon>
        <taxon>Embryophyta</taxon>
        <taxon>Tracheophyta</taxon>
        <taxon>Spermatophyta</taxon>
        <taxon>Magnoliopsida</taxon>
        <taxon>eudicotyledons</taxon>
        <taxon>Gunneridae</taxon>
        <taxon>Pentapetalae</taxon>
        <taxon>rosids</taxon>
        <taxon>fabids</taxon>
        <taxon>Malpighiales</taxon>
        <taxon>Passifloraceae</taxon>
        <taxon>Turnera</taxon>
    </lineage>
</organism>
<evidence type="ECO:0000256" key="1">
    <source>
        <dbReference type="SAM" id="Coils"/>
    </source>
</evidence>
<evidence type="ECO:0000313" key="2">
    <source>
        <dbReference type="EMBL" id="KAJ4828623.1"/>
    </source>
</evidence>